<reference evidence="3" key="1">
    <citation type="submission" date="2021-10" db="EMBL/GenBank/DDBJ databases">
        <authorList>
            <person name="Lyu M."/>
            <person name="Wang X."/>
            <person name="Meng X."/>
            <person name="Xu K."/>
        </authorList>
    </citation>
    <scope>NUCLEOTIDE SEQUENCE</scope>
    <source>
        <strain evidence="3">A6</strain>
    </source>
</reference>
<dbReference type="InterPro" id="IPR036909">
    <property type="entry name" value="Cyt_c-like_dom_sf"/>
</dbReference>
<organism evidence="3 4">
    <name type="scientific">Noviluteimonas lactosilytica</name>
    <dbReference type="NCBI Taxonomy" id="2888523"/>
    <lineage>
        <taxon>Bacteria</taxon>
        <taxon>Pseudomonadati</taxon>
        <taxon>Pseudomonadota</taxon>
        <taxon>Gammaproteobacteria</taxon>
        <taxon>Lysobacterales</taxon>
        <taxon>Lysobacteraceae</taxon>
        <taxon>Noviluteimonas</taxon>
    </lineage>
</organism>
<comment type="caution">
    <text evidence="3">The sequence shown here is derived from an EMBL/GenBank/DDBJ whole genome shotgun (WGS) entry which is preliminary data.</text>
</comment>
<dbReference type="Gene3D" id="1.10.760.10">
    <property type="entry name" value="Cytochrome c-like domain"/>
    <property type="match status" value="1"/>
</dbReference>
<dbReference type="Proteomes" id="UP001165293">
    <property type="component" value="Unassembled WGS sequence"/>
</dbReference>
<accession>A0ABS8JK02</accession>
<dbReference type="PROSITE" id="PS51257">
    <property type="entry name" value="PROKAR_LIPOPROTEIN"/>
    <property type="match status" value="1"/>
</dbReference>
<gene>
    <name evidence="3" type="ORF">LK996_12700</name>
</gene>
<dbReference type="RefSeq" id="WP_230527723.1">
    <property type="nucleotide sequence ID" value="NZ_JAJGAK010000003.1"/>
</dbReference>
<feature type="signal peptide" evidence="2">
    <location>
        <begin position="1"/>
        <end position="25"/>
    </location>
</feature>
<feature type="compositionally biased region" description="Pro residues" evidence="1">
    <location>
        <begin position="166"/>
        <end position="182"/>
    </location>
</feature>
<dbReference type="EMBL" id="JAJGAK010000003">
    <property type="protein sequence ID" value="MCC8363931.1"/>
    <property type="molecule type" value="Genomic_DNA"/>
</dbReference>
<feature type="region of interest" description="Disordered" evidence="1">
    <location>
        <begin position="163"/>
        <end position="194"/>
    </location>
</feature>
<proteinExistence type="predicted"/>
<feature type="compositionally biased region" description="Low complexity" evidence="1">
    <location>
        <begin position="183"/>
        <end position="194"/>
    </location>
</feature>
<evidence type="ECO:0000313" key="4">
    <source>
        <dbReference type="Proteomes" id="UP001165293"/>
    </source>
</evidence>
<sequence>MRASLLVPTAALVCSLAACKPAAEAAAEANAAPATPVASSATFGMTDAELIARGEYLARIAGCNDCHTPGYPESGGKVPKDQWLVGSSTGWNGPWGTTYPANLRLKAVDMEDAKWLEYSRTLHTRPPMPDFAVRDMTDADRLSLFRLLKSLGPMGEPAPAYLEPGQVPPLPFVQFNPPPPPAAADAQAEPVSGG</sequence>
<evidence type="ECO:0000313" key="3">
    <source>
        <dbReference type="EMBL" id="MCC8363931.1"/>
    </source>
</evidence>
<evidence type="ECO:0000256" key="1">
    <source>
        <dbReference type="SAM" id="MobiDB-lite"/>
    </source>
</evidence>
<name>A0ABS8JK02_9GAMM</name>
<evidence type="ECO:0000256" key="2">
    <source>
        <dbReference type="SAM" id="SignalP"/>
    </source>
</evidence>
<dbReference type="SUPFAM" id="SSF46626">
    <property type="entry name" value="Cytochrome c"/>
    <property type="match status" value="1"/>
</dbReference>
<protein>
    <submittedName>
        <fullName evidence="3">Cytochrome C</fullName>
    </submittedName>
</protein>
<keyword evidence="2" id="KW-0732">Signal</keyword>
<feature type="chain" id="PRO_5047174050" evidence="2">
    <location>
        <begin position="26"/>
        <end position="194"/>
    </location>
</feature>
<keyword evidence="4" id="KW-1185">Reference proteome</keyword>